<dbReference type="Proteomes" id="UP000683360">
    <property type="component" value="Unassembled WGS sequence"/>
</dbReference>
<protein>
    <recommendedName>
        <fullName evidence="4">Endonuclease-reverse transcriptase</fullName>
    </recommendedName>
</protein>
<evidence type="ECO:0008006" key="4">
    <source>
        <dbReference type="Google" id="ProtNLM"/>
    </source>
</evidence>
<gene>
    <name evidence="2" type="ORF">MEDL_49125</name>
</gene>
<dbReference type="PANTHER" id="PTHR47510:SF3">
    <property type="entry name" value="ENDO_EXONUCLEASE_PHOSPHATASE DOMAIN-CONTAINING PROTEIN"/>
    <property type="match status" value="1"/>
</dbReference>
<evidence type="ECO:0000313" key="2">
    <source>
        <dbReference type="EMBL" id="CAG2236611.1"/>
    </source>
</evidence>
<comment type="caution">
    <text evidence="2">The sequence shown here is derived from an EMBL/GenBank/DDBJ whole genome shotgun (WGS) entry which is preliminary data.</text>
</comment>
<dbReference type="AlphaFoldDB" id="A0A8S3U3K0"/>
<keyword evidence="1" id="KW-0175">Coiled coil</keyword>
<dbReference type="EMBL" id="CAJPWZ010002362">
    <property type="protein sequence ID" value="CAG2236611.1"/>
    <property type="molecule type" value="Genomic_DNA"/>
</dbReference>
<feature type="coiled-coil region" evidence="1">
    <location>
        <begin position="64"/>
        <end position="102"/>
    </location>
</feature>
<reference evidence="2" key="1">
    <citation type="submission" date="2021-03" db="EMBL/GenBank/DDBJ databases">
        <authorList>
            <person name="Bekaert M."/>
        </authorList>
    </citation>
    <scope>NUCLEOTIDE SEQUENCE</scope>
</reference>
<accession>A0A8S3U3K0</accession>
<sequence>MNLRKKYNIEVRNRFQVLEEGNIEDPVLKYEGAVEIYTETPKQVLGSSKKISKPWITNNTWKMIDERKEIKNRLERIKDRLNEEYKQKNKGVKKSAREDKRKWYNMMAEDAEKAAENGRSKELYNITKILTGERKRQHTGVKSKEGELKSERNDILNRWVEHFSEVLNRQDPLHPISEEDVDMAEIIIDEIDLGEWTVAEVKRALKKTQNGKSAGIDSVTPELIKADIDLTAEKMAEIFNSLWEEENWPSDWRKGLICKIFKKGDMTDCNNWRGVTLLPVFSKVF</sequence>
<dbReference type="OrthoDB" id="6094696at2759"/>
<dbReference type="PANTHER" id="PTHR47510">
    <property type="entry name" value="REVERSE TRANSCRIPTASE DOMAIN-CONTAINING PROTEIN"/>
    <property type="match status" value="1"/>
</dbReference>
<evidence type="ECO:0000256" key="1">
    <source>
        <dbReference type="SAM" id="Coils"/>
    </source>
</evidence>
<keyword evidence="3" id="KW-1185">Reference proteome</keyword>
<name>A0A8S3U3K0_MYTED</name>
<evidence type="ECO:0000313" key="3">
    <source>
        <dbReference type="Proteomes" id="UP000683360"/>
    </source>
</evidence>
<organism evidence="2 3">
    <name type="scientific">Mytilus edulis</name>
    <name type="common">Blue mussel</name>
    <dbReference type="NCBI Taxonomy" id="6550"/>
    <lineage>
        <taxon>Eukaryota</taxon>
        <taxon>Metazoa</taxon>
        <taxon>Spiralia</taxon>
        <taxon>Lophotrochozoa</taxon>
        <taxon>Mollusca</taxon>
        <taxon>Bivalvia</taxon>
        <taxon>Autobranchia</taxon>
        <taxon>Pteriomorphia</taxon>
        <taxon>Mytilida</taxon>
        <taxon>Mytiloidea</taxon>
        <taxon>Mytilidae</taxon>
        <taxon>Mytilinae</taxon>
        <taxon>Mytilus</taxon>
    </lineage>
</organism>
<proteinExistence type="predicted"/>